<dbReference type="InterPro" id="IPR013783">
    <property type="entry name" value="Ig-like_fold"/>
</dbReference>
<feature type="domain" description="SD-repeat containing protein B" evidence="4">
    <location>
        <begin position="152"/>
        <end position="226"/>
    </location>
</feature>
<dbReference type="RefSeq" id="WP_055257409.1">
    <property type="nucleotide sequence ID" value="NZ_CABIXL010000002.1"/>
</dbReference>
<protein>
    <submittedName>
        <fullName evidence="5">Serine-aspartate repeat-containing protein F</fullName>
    </submittedName>
</protein>
<dbReference type="EMBL" id="CYZR01000002">
    <property type="protein sequence ID" value="CUN57320.1"/>
    <property type="molecule type" value="Genomic_DNA"/>
</dbReference>
<comment type="subcellular location">
    <subcellularLocation>
        <location evidence="1">Secreted</location>
    </subcellularLocation>
</comment>
<evidence type="ECO:0000256" key="2">
    <source>
        <dbReference type="ARBA" id="ARBA00022525"/>
    </source>
</evidence>
<dbReference type="InterPro" id="IPR033764">
    <property type="entry name" value="Sdr_B"/>
</dbReference>
<evidence type="ECO:0000256" key="3">
    <source>
        <dbReference type="ARBA" id="ARBA00022729"/>
    </source>
</evidence>
<accession>A0ABM9UNR4</accession>
<evidence type="ECO:0000256" key="1">
    <source>
        <dbReference type="ARBA" id="ARBA00004613"/>
    </source>
</evidence>
<dbReference type="Gene3D" id="2.60.40.10">
    <property type="entry name" value="Immunoglobulins"/>
    <property type="match status" value="2"/>
</dbReference>
<name>A0ABM9UNR4_SARVE</name>
<dbReference type="InterPro" id="IPR051417">
    <property type="entry name" value="SDr/BOS_complex"/>
</dbReference>
<dbReference type="PANTHER" id="PTHR23303:SF14">
    <property type="entry name" value="BOS COMPLEX SUBUNIT NOMO1-RELATED"/>
    <property type="match status" value="1"/>
</dbReference>
<dbReference type="SUPFAM" id="SSF117074">
    <property type="entry name" value="Hypothetical protein PA1324"/>
    <property type="match status" value="1"/>
</dbReference>
<dbReference type="Proteomes" id="UP000095488">
    <property type="component" value="Unassembled WGS sequence"/>
</dbReference>
<evidence type="ECO:0000313" key="5">
    <source>
        <dbReference type="EMBL" id="CUN57320.1"/>
    </source>
</evidence>
<comment type="caution">
    <text evidence="5">The sequence shown here is derived from an EMBL/GenBank/DDBJ whole genome shotgun (WGS) entry which is preliminary data.</text>
</comment>
<evidence type="ECO:0000259" key="4">
    <source>
        <dbReference type="Pfam" id="PF17210"/>
    </source>
</evidence>
<reference evidence="5 6" key="1">
    <citation type="submission" date="2015-09" db="EMBL/GenBank/DDBJ databases">
        <authorList>
            <consortium name="Pathogen Informatics"/>
        </authorList>
    </citation>
    <scope>NUCLEOTIDE SEQUENCE [LARGE SCALE GENOMIC DNA]</scope>
    <source>
        <strain evidence="5 6">2789STDY5834858</strain>
    </source>
</reference>
<dbReference type="Pfam" id="PF17210">
    <property type="entry name" value="SdrD_B"/>
    <property type="match status" value="1"/>
</dbReference>
<keyword evidence="3" id="KW-0732">Signal</keyword>
<organism evidence="5 6">
    <name type="scientific">Sarcina ventriculi</name>
    <name type="common">Clostridium ventriculi</name>
    <dbReference type="NCBI Taxonomy" id="1267"/>
    <lineage>
        <taxon>Bacteria</taxon>
        <taxon>Bacillati</taxon>
        <taxon>Bacillota</taxon>
        <taxon>Clostridia</taxon>
        <taxon>Eubacteriales</taxon>
        <taxon>Clostridiaceae</taxon>
        <taxon>Sarcina</taxon>
    </lineage>
</organism>
<sequence>MIFNELSCTSDEQVEIIDVILEDENDNTTKIENEEDTLGIISGNVLVNINNKDYEKDNYIPVDGLEIELYNYKNLNAPIDKVKPDNQGFYEFKNLDVDDYVLKLYLPNNYELLEENDKNFINKQLLISRKINNQNNIDIPIKLKKTFSVKGVVFLDKSQSSTYDKGSIGINGIKISLLDEEDKLIKQTTTKKFLSIDGFFDFNNLDSNVYKIVLKIEDGIAFTPPKYDIEFGSKASKTFSGIKCKVSDHDLDNAYIGVISLSQPQ</sequence>
<keyword evidence="2" id="KW-0964">Secreted</keyword>
<gene>
    <name evidence="5" type="primary">sdrF</name>
    <name evidence="5" type="ORF">ERS852473_00516</name>
</gene>
<keyword evidence="6" id="KW-1185">Reference proteome</keyword>
<evidence type="ECO:0000313" key="6">
    <source>
        <dbReference type="Proteomes" id="UP000095488"/>
    </source>
</evidence>
<proteinExistence type="predicted"/>
<dbReference type="SUPFAM" id="SSF49478">
    <property type="entry name" value="Cna protein B-type domain"/>
    <property type="match status" value="1"/>
</dbReference>
<dbReference type="PANTHER" id="PTHR23303">
    <property type="entry name" value="CARBOXYPEPTIDASE REGULATORY REGION-CONTAINING"/>
    <property type="match status" value="1"/>
</dbReference>